<feature type="domain" description="FHA" evidence="3">
    <location>
        <begin position="422"/>
        <end position="471"/>
    </location>
</feature>
<dbReference type="InterPro" id="IPR000253">
    <property type="entry name" value="FHA_dom"/>
</dbReference>
<dbReference type="InterPro" id="IPR042287">
    <property type="entry name" value="FhaA_N_sf"/>
</dbReference>
<dbReference type="SMART" id="SM00240">
    <property type="entry name" value="FHA"/>
    <property type="match status" value="1"/>
</dbReference>
<dbReference type="Gene3D" id="2.60.200.20">
    <property type="match status" value="1"/>
</dbReference>
<feature type="compositionally biased region" description="Gly residues" evidence="2">
    <location>
        <begin position="361"/>
        <end position="371"/>
    </location>
</feature>
<dbReference type="InterPro" id="IPR022128">
    <property type="entry name" value="FhaA_N"/>
</dbReference>
<evidence type="ECO:0000259" key="3">
    <source>
        <dbReference type="PROSITE" id="PS50006"/>
    </source>
</evidence>
<proteinExistence type="predicted"/>
<dbReference type="PANTHER" id="PTHR23308">
    <property type="entry name" value="NUCLEAR INHIBITOR OF PROTEIN PHOSPHATASE-1"/>
    <property type="match status" value="1"/>
</dbReference>
<dbReference type="SUPFAM" id="SSF49879">
    <property type="entry name" value="SMAD/FHA domain"/>
    <property type="match status" value="1"/>
</dbReference>
<dbReference type="Pfam" id="PF00498">
    <property type="entry name" value="FHA"/>
    <property type="match status" value="1"/>
</dbReference>
<feature type="compositionally biased region" description="Gly residues" evidence="2">
    <location>
        <begin position="230"/>
        <end position="240"/>
    </location>
</feature>
<evidence type="ECO:0000313" key="4">
    <source>
        <dbReference type="EMBL" id="EPQ25586.1"/>
    </source>
</evidence>
<protein>
    <submittedName>
        <fullName evidence="4">Signal peptide protein</fullName>
    </submittedName>
</protein>
<dbReference type="PROSITE" id="PS50006">
    <property type="entry name" value="FHA_DOMAIN"/>
    <property type="match status" value="1"/>
</dbReference>
<dbReference type="InterPro" id="IPR050923">
    <property type="entry name" value="Cell_Proc_Reg/RNA_Proc"/>
</dbReference>
<comment type="caution">
    <text evidence="4">The sequence shown here is derived from an EMBL/GenBank/DDBJ whole genome shotgun (WGS) entry which is preliminary data.</text>
</comment>
<gene>
    <name evidence="4" type="ORF">J108_00200</name>
</gene>
<reference evidence="4 5" key="1">
    <citation type="journal article" date="2013" name="Genome Announc.">
        <title>Genome Sequence of an Epidemic Isolate of Mycobacterium abscessus subsp. bolletii from Rio de Janeiro, Brazil.</title>
        <authorList>
            <person name="Davidson R.M."/>
            <person name="Reynolds P.R."/>
            <person name="Farias-Hesson E."/>
            <person name="Duarte R.S."/>
            <person name="Jackson M."/>
            <person name="Strong M."/>
        </authorList>
    </citation>
    <scope>NUCLEOTIDE SEQUENCE [LARGE SCALE GENOMIC DNA]</scope>
    <source>
        <strain evidence="4 5">CRM-0020</strain>
    </source>
</reference>
<evidence type="ECO:0000256" key="1">
    <source>
        <dbReference type="ARBA" id="ARBA00022553"/>
    </source>
</evidence>
<feature type="compositionally biased region" description="Low complexity" evidence="2">
    <location>
        <begin position="241"/>
        <end position="267"/>
    </location>
</feature>
<feature type="compositionally biased region" description="Gly residues" evidence="2">
    <location>
        <begin position="320"/>
        <end position="334"/>
    </location>
</feature>
<dbReference type="Pfam" id="PF12401">
    <property type="entry name" value="FhaA_N"/>
    <property type="match status" value="1"/>
</dbReference>
<feature type="region of interest" description="Disordered" evidence="2">
    <location>
        <begin position="148"/>
        <end position="404"/>
    </location>
</feature>
<dbReference type="CDD" id="cd22668">
    <property type="entry name" value="FHA_FhaA-like"/>
    <property type="match status" value="1"/>
</dbReference>
<feature type="compositionally biased region" description="Basic and acidic residues" evidence="2">
    <location>
        <begin position="195"/>
        <end position="213"/>
    </location>
</feature>
<accession>A0A829I3H2</accession>
<organism evidence="4 5">
    <name type="scientific">Mycobacteroides abscessus subsp. bolletii CRM-0020</name>
    <dbReference type="NCBI Taxonomy" id="1306401"/>
    <lineage>
        <taxon>Bacteria</taxon>
        <taxon>Bacillati</taxon>
        <taxon>Actinomycetota</taxon>
        <taxon>Actinomycetes</taxon>
        <taxon>Mycobacteriales</taxon>
        <taxon>Mycobacteriaceae</taxon>
        <taxon>Mycobacteroides</taxon>
        <taxon>Mycobacteroides abscessus</taxon>
    </lineage>
</organism>
<dbReference type="Proteomes" id="UP000014969">
    <property type="component" value="Unassembled WGS sequence"/>
</dbReference>
<evidence type="ECO:0000256" key="2">
    <source>
        <dbReference type="SAM" id="MobiDB-lite"/>
    </source>
</evidence>
<feature type="compositionally biased region" description="Low complexity" evidence="2">
    <location>
        <begin position="340"/>
        <end position="360"/>
    </location>
</feature>
<keyword evidence="1" id="KW-0597">Phosphoprotein</keyword>
<name>A0A829I3H2_9MYCO</name>
<sequence>MLPIIKPIPSIRDPLAAVRCVMRAAPPRDRRKEEGMGIVQRFERKLEDVVGDAFARVFGGSIVPQEVQASLRREAADGVRSAGQGRLLAPNEFFVLLSTADHEKAADDRDLNPDTFAELLREYIRDQGWQTYGEVVVRFEQSPNLHTGQFRTRGVVNPDSKRDRPHGAVTTAPPTPDPQPGAPMTDNPGPQQGRPGEEYGREDDRYGRPDQDPRGQQPQGGQGYPPRQGGYEGGGYGQGQQYGQDYGRPPAGYDQGGYQQRPPQQGGYDQGGYGAPPQAPQGGGDYGRPPAPPQQGGGYGAPPQQGGYGEPPRPNYGEYEQGGGYGGGQYGGQQGPPPGQDYGRPPAYPQQGGYGAPPQQGGYGPPQGGYGEPEYGDYEQGGYQSSPDYGAPAGGPGGGRTTVTLQLDDGSGRTYQLREGTNVIGRGQDAQFRLPDTGVSRRHLEVRFDGHAALLSDLNSTNGTTVNNAPVTEWQLADGDIIRLGHSEIIVRVQ</sequence>
<evidence type="ECO:0000313" key="5">
    <source>
        <dbReference type="Proteomes" id="UP000014969"/>
    </source>
</evidence>
<dbReference type="Gene3D" id="3.30.2320.60">
    <property type="entry name" value="FhaA, phosphopeptide-binding domain (DUF3662)"/>
    <property type="match status" value="1"/>
</dbReference>
<dbReference type="AlphaFoldDB" id="A0A829I3H2"/>
<dbReference type="InterPro" id="IPR008984">
    <property type="entry name" value="SMAD_FHA_dom_sf"/>
</dbReference>
<dbReference type="EMBL" id="ATFQ01000001">
    <property type="protein sequence ID" value="EPQ25586.1"/>
    <property type="molecule type" value="Genomic_DNA"/>
</dbReference>